<sequence>MADYPKFSFDKNRLPYWPLELTKEFEEYAKRQSRCLFPYYDDFAPSMSFEKFKELLSKNRNVMVVDEPTQIRQRIKISLNPTRESPWLKAFEEWLKEKENGAE</sequence>
<accession>A0AAU8AVM0</accession>
<name>A0AAU8AVM0_9CAUD</name>
<reference evidence="1" key="1">
    <citation type="submission" date="2024-03" db="EMBL/GenBank/DDBJ databases">
        <title>Diverse circular DNA viruses in blood, oral, and fecal samples of captive lemurs.</title>
        <authorList>
            <person name="Paietta E.N."/>
            <person name="Kraberger S."/>
            <person name="Lund M.C."/>
            <person name="Custer J.M."/>
            <person name="Vargas K.M."/>
            <person name="Ehmke E.E."/>
            <person name="Yoder A.D."/>
            <person name="Varsani A."/>
        </authorList>
    </citation>
    <scope>NUCLEOTIDE SEQUENCE</scope>
    <source>
        <strain evidence="1">Duke_21_1</strain>
    </source>
</reference>
<protein>
    <submittedName>
        <fullName evidence="1">Uncharacterized protein</fullName>
    </submittedName>
</protein>
<proteinExistence type="predicted"/>
<dbReference type="EMBL" id="PP511379">
    <property type="protein sequence ID" value="XCD03622.1"/>
    <property type="molecule type" value="Genomic_DNA"/>
</dbReference>
<evidence type="ECO:0000313" key="1">
    <source>
        <dbReference type="EMBL" id="XCD03622.1"/>
    </source>
</evidence>
<organism evidence="1">
    <name type="scientific">Dulem virus 40</name>
    <dbReference type="NCBI Taxonomy" id="3145758"/>
    <lineage>
        <taxon>Viruses</taxon>
        <taxon>Duplodnaviria</taxon>
        <taxon>Heunggongvirae</taxon>
        <taxon>Uroviricota</taxon>
        <taxon>Caudoviricetes</taxon>
    </lineage>
</organism>